<evidence type="ECO:0000259" key="1">
    <source>
        <dbReference type="Pfam" id="PF09509"/>
    </source>
</evidence>
<gene>
    <name evidence="2" type="ORF">A2024_05950</name>
</gene>
<sequence length="332" mass="38531">MADTDTPKSIPSDWASTGHIWFYLKTFQILQSGLKKLYQKMTVFDKVRMEFDLNNTSFEKDLLYVEKFINWGDELIKKYSDPEDMVDMNINYLHLRLLKAGGLIELQEYKAKREKLITNGYGVPKKLLSAIDERIAKMTEILELGLMKDLEPANIFIEMVLPQQLPEKTGLSKQPIIQYNDKLVFVDEIPIIDQELKTRCLDLLKQFEEKHEIERFDTVVREISTILEDRVRKIADIKEKLVGVKLMNAAIAGTKPKLVFSDDPSIQESAHLLFLGYVGFFRNESMHRLIPNFTYARVYQLLGYVDYLLFLLTQARKQTESSTEGPHIPVNN</sequence>
<feature type="domain" description="Conserved hypothetical protein CHP02391" evidence="1">
    <location>
        <begin position="203"/>
        <end position="309"/>
    </location>
</feature>
<dbReference type="Pfam" id="PF09509">
    <property type="entry name" value="Hypoth_Ymh"/>
    <property type="match status" value="1"/>
</dbReference>
<protein>
    <recommendedName>
        <fullName evidence="1">Conserved hypothetical protein CHP02391 domain-containing protein</fullName>
    </recommendedName>
</protein>
<dbReference type="EMBL" id="MFFM01000009">
    <property type="protein sequence ID" value="OGF14072.1"/>
    <property type="molecule type" value="Genomic_DNA"/>
</dbReference>
<organism evidence="2 3">
    <name type="scientific">Candidatus Edwardsbacteria bacterium GWF2_54_11</name>
    <dbReference type="NCBI Taxonomy" id="1817851"/>
    <lineage>
        <taxon>Bacteria</taxon>
        <taxon>Candidatus Edwardsiibacteriota</taxon>
    </lineage>
</organism>
<evidence type="ECO:0000313" key="2">
    <source>
        <dbReference type="EMBL" id="OGF14072.1"/>
    </source>
</evidence>
<dbReference type="AlphaFoldDB" id="A0A1F5RIA0"/>
<reference evidence="2 3" key="1">
    <citation type="journal article" date="2016" name="Nat. Commun.">
        <title>Thousands of microbial genomes shed light on interconnected biogeochemical processes in an aquifer system.</title>
        <authorList>
            <person name="Anantharaman K."/>
            <person name="Brown C.T."/>
            <person name="Hug L.A."/>
            <person name="Sharon I."/>
            <person name="Castelle C.J."/>
            <person name="Probst A.J."/>
            <person name="Thomas B.C."/>
            <person name="Singh A."/>
            <person name="Wilkins M.J."/>
            <person name="Karaoz U."/>
            <person name="Brodie E.L."/>
            <person name="Williams K.H."/>
            <person name="Hubbard S.S."/>
            <person name="Banfield J.F."/>
        </authorList>
    </citation>
    <scope>NUCLEOTIDE SEQUENCE [LARGE SCALE GENOMIC DNA]</scope>
</reference>
<comment type="caution">
    <text evidence="2">The sequence shown here is derived from an EMBL/GenBank/DDBJ whole genome shotgun (WGS) entry which is preliminary data.</text>
</comment>
<name>A0A1F5RIA0_9BACT</name>
<evidence type="ECO:0000313" key="3">
    <source>
        <dbReference type="Proteomes" id="UP000177230"/>
    </source>
</evidence>
<dbReference type="InterPro" id="IPR012654">
    <property type="entry name" value="CHP02391"/>
</dbReference>
<accession>A0A1F5RIA0</accession>
<dbReference type="Proteomes" id="UP000177230">
    <property type="component" value="Unassembled WGS sequence"/>
</dbReference>
<proteinExistence type="predicted"/>